<gene>
    <name evidence="6" type="ORF">HG66A1_39110</name>
</gene>
<evidence type="ECO:0000256" key="3">
    <source>
        <dbReference type="ARBA" id="ARBA00023125"/>
    </source>
</evidence>
<evidence type="ECO:0000313" key="6">
    <source>
        <dbReference type="EMBL" id="QDT22104.1"/>
    </source>
</evidence>
<proteinExistence type="inferred from homology"/>
<dbReference type="SUPFAM" id="SSF46785">
    <property type="entry name" value="Winged helix' DNA-binding domain"/>
    <property type="match status" value="1"/>
</dbReference>
<name>A0A517PRV1_9PLAN</name>
<keyword evidence="4" id="KW-0804">Transcription</keyword>
<keyword evidence="7" id="KW-1185">Reference proteome</keyword>
<comment type="similarity">
    <text evidence="1">Belongs to the BlaI transcriptional regulatory family.</text>
</comment>
<dbReference type="EMBL" id="CP036266">
    <property type="protein sequence ID" value="QDT22104.1"/>
    <property type="molecule type" value="Genomic_DNA"/>
</dbReference>
<dbReference type="Gene3D" id="1.10.10.10">
    <property type="entry name" value="Winged helix-like DNA-binding domain superfamily/Winged helix DNA-binding domain"/>
    <property type="match status" value="1"/>
</dbReference>
<organism evidence="6 7">
    <name type="scientific">Gimesia chilikensis</name>
    <dbReference type="NCBI Taxonomy" id="2605989"/>
    <lineage>
        <taxon>Bacteria</taxon>
        <taxon>Pseudomonadati</taxon>
        <taxon>Planctomycetota</taxon>
        <taxon>Planctomycetia</taxon>
        <taxon>Planctomycetales</taxon>
        <taxon>Planctomycetaceae</taxon>
        <taxon>Gimesia</taxon>
    </lineage>
</organism>
<dbReference type="InterPro" id="IPR005650">
    <property type="entry name" value="BlaI_family"/>
</dbReference>
<evidence type="ECO:0000256" key="2">
    <source>
        <dbReference type="ARBA" id="ARBA00023015"/>
    </source>
</evidence>
<keyword evidence="3" id="KW-0238">DNA-binding</keyword>
<reference evidence="6 7" key="1">
    <citation type="submission" date="2019-02" db="EMBL/GenBank/DDBJ databases">
        <title>Deep-cultivation of Planctomycetes and their phenomic and genomic characterization uncovers novel biology.</title>
        <authorList>
            <person name="Wiegand S."/>
            <person name="Jogler M."/>
            <person name="Boedeker C."/>
            <person name="Pinto D."/>
            <person name="Vollmers J."/>
            <person name="Rivas-Marin E."/>
            <person name="Kohn T."/>
            <person name="Peeters S.H."/>
            <person name="Heuer A."/>
            <person name="Rast P."/>
            <person name="Oberbeckmann S."/>
            <person name="Bunk B."/>
            <person name="Jeske O."/>
            <person name="Meyerdierks A."/>
            <person name="Storesund J.E."/>
            <person name="Kallscheuer N."/>
            <person name="Luecker S."/>
            <person name="Lage O.M."/>
            <person name="Pohl T."/>
            <person name="Merkel B.J."/>
            <person name="Hornburger P."/>
            <person name="Mueller R.-W."/>
            <person name="Bruemmer F."/>
            <person name="Labrenz M."/>
            <person name="Spormann A.M."/>
            <person name="Op den Camp H."/>
            <person name="Overmann J."/>
            <person name="Amann R."/>
            <person name="Jetten M.S.M."/>
            <person name="Mascher T."/>
            <person name="Medema M.H."/>
            <person name="Devos D.P."/>
            <person name="Kaster A.-K."/>
            <person name="Ovreas L."/>
            <person name="Rohde M."/>
            <person name="Galperin M.Y."/>
            <person name="Jogler C."/>
        </authorList>
    </citation>
    <scope>NUCLEOTIDE SEQUENCE [LARGE SCALE GENOMIC DNA]</scope>
    <source>
        <strain evidence="6 7">HG66A1</strain>
    </source>
</reference>
<dbReference type="Pfam" id="PF03965">
    <property type="entry name" value="Penicillinase_R"/>
    <property type="match status" value="1"/>
</dbReference>
<evidence type="ECO:0000256" key="4">
    <source>
        <dbReference type="ARBA" id="ARBA00023163"/>
    </source>
</evidence>
<dbReference type="AlphaFoldDB" id="A0A517PRV1"/>
<dbReference type="InterPro" id="IPR036390">
    <property type="entry name" value="WH_DNA-bd_sf"/>
</dbReference>
<evidence type="ECO:0000313" key="7">
    <source>
        <dbReference type="Proteomes" id="UP000320421"/>
    </source>
</evidence>
<dbReference type="GO" id="GO:0003677">
    <property type="term" value="F:DNA binding"/>
    <property type="evidence" value="ECO:0007669"/>
    <property type="project" value="UniProtKB-KW"/>
</dbReference>
<dbReference type="Proteomes" id="UP000320421">
    <property type="component" value="Chromosome"/>
</dbReference>
<keyword evidence="5" id="KW-0175">Coiled coil</keyword>
<protein>
    <submittedName>
        <fullName evidence="6">Penicillinase repressor</fullName>
    </submittedName>
</protein>
<dbReference type="InterPro" id="IPR036388">
    <property type="entry name" value="WH-like_DNA-bd_sf"/>
</dbReference>
<accession>A0A517PRV1</accession>
<feature type="coiled-coil region" evidence="5">
    <location>
        <begin position="178"/>
        <end position="205"/>
    </location>
</feature>
<evidence type="ECO:0000256" key="1">
    <source>
        <dbReference type="ARBA" id="ARBA00011046"/>
    </source>
</evidence>
<dbReference type="Gene3D" id="1.10.4040.10">
    <property type="entry name" value="Penicillinase repressor domain"/>
    <property type="match status" value="1"/>
</dbReference>
<evidence type="ECO:0000256" key="5">
    <source>
        <dbReference type="SAM" id="Coils"/>
    </source>
</evidence>
<dbReference type="GO" id="GO:0045892">
    <property type="term" value="P:negative regulation of DNA-templated transcription"/>
    <property type="evidence" value="ECO:0007669"/>
    <property type="project" value="InterPro"/>
</dbReference>
<sequence length="206" mass="23214">MGRDLCEGGRITESRGAVPAKRKSLSEPDPCQWCPPQTGPVNAALLESIFILTNVVFLIDKKTFVVINEGMNQSKEKIPDAERDVLVCLNQLGEATVKEISQALEPVRKMEPSSVMTLLKRLEARKLVTKRKGDKGKAFLFRATRESVRAYRHLLNDLFQGVFGGDTLAFMSSFFETRKPSEEEITQLQELLDDLREQKQKQGDQS</sequence>
<keyword evidence="2" id="KW-0805">Transcription regulation</keyword>